<organism evidence="6 7">
    <name type="scientific">Haloferula helveola</name>
    <dbReference type="NCBI Taxonomy" id="490095"/>
    <lineage>
        <taxon>Bacteria</taxon>
        <taxon>Pseudomonadati</taxon>
        <taxon>Verrucomicrobiota</taxon>
        <taxon>Verrucomicrobiia</taxon>
        <taxon>Verrucomicrobiales</taxon>
        <taxon>Verrucomicrobiaceae</taxon>
        <taxon>Haloferula</taxon>
    </lineage>
</organism>
<sequence>MSSRAFQFRCLLLCLVLVTGLSLLSVRLIQIQVWDQKKYAERARAAYDRSEILPGLRGKIVDRHDEVLAKSIMLSDLMVDAKLFDDPVVVVRALAYQRASEEPGWDELTGEQQARKLKAFRSIILEEEPPEIVVERYVSRVLETLSRPLGVRKEELRARIDKPKSKGRAYYAIAKDLPEDVADSLRGLILENHLKGFQFENSIKRWYTSPDLATHVIGYTGEEEAVAPNGKKVFRQVGKFGVEAAMEEFLHGTDGVWDHLNIPMPGEEGAMIPPVHGLNVRLTLDMGIQAIVEEELDAGLKEYISGRGCVVVLNPKTGGLLAMVNRPHFNLNLKEGLSEGAMNYALQGIYEPGSTFKVIAAAGGLNERLVSPSTLIDCEWGFYKEGALSIPDHHPYGIIPVWKVLQKSSNIGAFKIARQLGDTRFYEYAGRFGFGEKTGILLSGESSGVVRNTENLIDFSRASYGYALNVTPLQIASAYGAIANGGELIRPRVVRSIIASDGTVLERFSPEVVRRVIREEVAEDLREALVTVVEEGGTATRAAVPGFKVAGKTGTAVRIKNGYYQHGHYTVSFAGMMPAEDPEFVCLVVIDDPCTEEVNRYGGTIAAPIFSKIAGRIATHMNLTPTEPLDEDALAGAETP</sequence>
<feature type="domain" description="Penicillin-binding protein dimerisation" evidence="5">
    <location>
        <begin position="54"/>
        <end position="256"/>
    </location>
</feature>
<keyword evidence="2" id="KW-0121">Carboxypeptidase</keyword>
<comment type="subcellular location">
    <subcellularLocation>
        <location evidence="1">Membrane</location>
    </subcellularLocation>
</comment>
<evidence type="ECO:0000256" key="1">
    <source>
        <dbReference type="ARBA" id="ARBA00004370"/>
    </source>
</evidence>
<dbReference type="Gene3D" id="3.30.450.330">
    <property type="match status" value="1"/>
</dbReference>
<evidence type="ECO:0000259" key="4">
    <source>
        <dbReference type="Pfam" id="PF00905"/>
    </source>
</evidence>
<dbReference type="Pfam" id="PF03717">
    <property type="entry name" value="PBP_dimer"/>
    <property type="match status" value="1"/>
</dbReference>
<evidence type="ECO:0000259" key="5">
    <source>
        <dbReference type="Pfam" id="PF03717"/>
    </source>
</evidence>
<dbReference type="RefSeq" id="WP_338689107.1">
    <property type="nucleotide sequence ID" value="NZ_AP024702.1"/>
</dbReference>
<keyword evidence="2" id="KW-0378">Hydrolase</keyword>
<dbReference type="InterPro" id="IPR001460">
    <property type="entry name" value="PCN-bd_Tpept"/>
</dbReference>
<dbReference type="Gene3D" id="3.90.1310.10">
    <property type="entry name" value="Penicillin-binding protein 2a (Domain 2)"/>
    <property type="match status" value="1"/>
</dbReference>
<evidence type="ECO:0000256" key="3">
    <source>
        <dbReference type="ARBA" id="ARBA00023136"/>
    </source>
</evidence>
<gene>
    <name evidence="6" type="ORF">HAHE_09960</name>
</gene>
<name>A0ABN6H0V0_9BACT</name>
<keyword evidence="3" id="KW-0472">Membrane</keyword>
<dbReference type="Proteomes" id="UP001374893">
    <property type="component" value="Chromosome"/>
</dbReference>
<evidence type="ECO:0000313" key="7">
    <source>
        <dbReference type="Proteomes" id="UP001374893"/>
    </source>
</evidence>
<dbReference type="InterPro" id="IPR012338">
    <property type="entry name" value="Beta-lactam/transpept-like"/>
</dbReference>
<dbReference type="PANTHER" id="PTHR30627">
    <property type="entry name" value="PEPTIDOGLYCAN D,D-TRANSPEPTIDASE"/>
    <property type="match status" value="1"/>
</dbReference>
<feature type="domain" description="Penicillin-binding protein transpeptidase" evidence="4">
    <location>
        <begin position="308"/>
        <end position="613"/>
    </location>
</feature>
<accession>A0ABN6H0V0</accession>
<keyword evidence="7" id="KW-1185">Reference proteome</keyword>
<dbReference type="InterPro" id="IPR050515">
    <property type="entry name" value="Beta-lactam/transpept"/>
</dbReference>
<dbReference type="SUPFAM" id="SSF56519">
    <property type="entry name" value="Penicillin binding protein dimerisation domain"/>
    <property type="match status" value="1"/>
</dbReference>
<proteinExistence type="predicted"/>
<protein>
    <submittedName>
        <fullName evidence="6">Peptidoglycan glycosyltransferase, FtsI-binding</fullName>
    </submittedName>
</protein>
<evidence type="ECO:0000313" key="6">
    <source>
        <dbReference type="EMBL" id="BCX47088.1"/>
    </source>
</evidence>
<dbReference type="InterPro" id="IPR036138">
    <property type="entry name" value="PBP_dimer_sf"/>
</dbReference>
<reference evidence="6 7" key="1">
    <citation type="submission" date="2021-06" db="EMBL/GenBank/DDBJ databases">
        <title>Complete genome of Haloferula helveola possessing various polysaccharide degrading enzymes.</title>
        <authorList>
            <person name="Takami H."/>
            <person name="Huang C."/>
            <person name="Hamasaki K."/>
        </authorList>
    </citation>
    <scope>NUCLEOTIDE SEQUENCE [LARGE SCALE GENOMIC DNA]</scope>
    <source>
        <strain evidence="6 7">CN-1</strain>
    </source>
</reference>
<dbReference type="InterPro" id="IPR005311">
    <property type="entry name" value="PBP_dimer"/>
</dbReference>
<dbReference type="EMBL" id="AP024702">
    <property type="protein sequence ID" value="BCX47088.1"/>
    <property type="molecule type" value="Genomic_DNA"/>
</dbReference>
<dbReference type="Pfam" id="PF00905">
    <property type="entry name" value="Transpeptidase"/>
    <property type="match status" value="1"/>
</dbReference>
<dbReference type="SUPFAM" id="SSF56601">
    <property type="entry name" value="beta-lactamase/transpeptidase-like"/>
    <property type="match status" value="1"/>
</dbReference>
<keyword evidence="2" id="KW-0645">Protease</keyword>
<evidence type="ECO:0000256" key="2">
    <source>
        <dbReference type="ARBA" id="ARBA00022645"/>
    </source>
</evidence>
<dbReference type="Gene3D" id="3.40.710.10">
    <property type="entry name" value="DD-peptidase/beta-lactamase superfamily"/>
    <property type="match status" value="1"/>
</dbReference>